<gene>
    <name evidence="1" type="ORF">CIK84_02805</name>
</gene>
<evidence type="ECO:0008006" key="3">
    <source>
        <dbReference type="Google" id="ProtNLM"/>
    </source>
</evidence>
<accession>A0A2N7S355</accession>
<evidence type="ECO:0000313" key="1">
    <source>
        <dbReference type="EMBL" id="PMQ20554.1"/>
    </source>
</evidence>
<proteinExistence type="predicted"/>
<dbReference type="Proteomes" id="UP000235739">
    <property type="component" value="Unassembled WGS sequence"/>
</dbReference>
<dbReference type="InterPro" id="IPR009351">
    <property type="entry name" value="AlkZ-like"/>
</dbReference>
<dbReference type="Pfam" id="PF06224">
    <property type="entry name" value="AlkZ-like"/>
    <property type="match status" value="1"/>
</dbReference>
<evidence type="ECO:0000313" key="2">
    <source>
        <dbReference type="Proteomes" id="UP000235739"/>
    </source>
</evidence>
<organism evidence="1 2">
    <name type="scientific">Glutamicibacter arilaitensis</name>
    <dbReference type="NCBI Taxonomy" id="256701"/>
    <lineage>
        <taxon>Bacteria</taxon>
        <taxon>Bacillati</taxon>
        <taxon>Actinomycetota</taxon>
        <taxon>Actinomycetes</taxon>
        <taxon>Micrococcales</taxon>
        <taxon>Micrococcaceae</taxon>
        <taxon>Glutamicibacter</taxon>
    </lineage>
</organism>
<dbReference type="AlphaFoldDB" id="A0A2N7S355"/>
<dbReference type="EMBL" id="PNQX01000001">
    <property type="protein sequence ID" value="PMQ20554.1"/>
    <property type="molecule type" value="Genomic_DNA"/>
</dbReference>
<name>A0A2N7S355_9MICC</name>
<protein>
    <recommendedName>
        <fullName evidence="3">Winged helix-turn-helix domain-containing protein</fullName>
    </recommendedName>
</protein>
<reference evidence="1 2" key="1">
    <citation type="journal article" date="2017" name="Elife">
        <title>Extensive horizontal gene transfer in cheese-associated bacteria.</title>
        <authorList>
            <person name="Bonham K.S."/>
            <person name="Wolfe B.E."/>
            <person name="Dutton R.J."/>
        </authorList>
    </citation>
    <scope>NUCLEOTIDE SEQUENCE [LARGE SCALE GENOMIC DNA]</scope>
    <source>
        <strain evidence="1 2">JB182</strain>
    </source>
</reference>
<sequence>MGTTATSLGGHRILSLKQARRIALAAQGLSKSRKEQPVTARKIVNTIDGIAQLQIDSVNVVRRAHYMPIFARLGAYDISTLDQLLARPRSPITEYWAHEASVISAELIQDLRVWQRRTWNDRSAGFSTEQHELSARVMQYLKEHPGSSARQISQALDVAPVEVKTHWGWNWNDTKYVTESLFAQAQILTLGRNSQFERRYALAGDVVELRPEIDAPHRHEALTRLVARALKALGVATAHCVAEYFRLPIREAKEELAAQALDGLIEEVQIQGISEPCYLQAGTKIPRKIDRDLRLLSPFDSMVFNRRRLEKFFDFEYRIEIYVPEKLRRYGYYVFPMLHGEEFVGRVDLKADRSRSVLHAKQVHYEPGVDSSIESELRAELERMARWLELDQVEIGL</sequence>
<comment type="caution">
    <text evidence="1">The sequence shown here is derived from an EMBL/GenBank/DDBJ whole genome shotgun (WGS) entry which is preliminary data.</text>
</comment>
<dbReference type="PANTHER" id="PTHR30528:SF0">
    <property type="entry name" value="CYTOPLASMIC PROTEIN"/>
    <property type="match status" value="1"/>
</dbReference>
<dbReference type="PANTHER" id="PTHR30528">
    <property type="entry name" value="CYTOPLASMIC PROTEIN"/>
    <property type="match status" value="1"/>
</dbReference>